<reference evidence="1 2" key="1">
    <citation type="submission" date="2020-08" db="EMBL/GenBank/DDBJ databases">
        <title>Genomic Encyclopedia of Type Strains, Phase IV (KMG-IV): sequencing the most valuable type-strain genomes for metagenomic binning, comparative biology and taxonomic classification.</title>
        <authorList>
            <person name="Goeker M."/>
        </authorList>
    </citation>
    <scope>NUCLEOTIDE SEQUENCE [LARGE SCALE GENOMIC DNA]</scope>
    <source>
        <strain evidence="1 2">DSM 102234</strain>
    </source>
</reference>
<gene>
    <name evidence="1" type="ORF">GGR95_003779</name>
</gene>
<sequence length="70" mass="7716">MKLNQILRQPIHIIKRHTAVVGLSLLLLTSTTFYPSDMVNDYAVSRGGRSSSVVMLTEWYVSGAPTPPSL</sequence>
<name>A0A7W6E7F4_9RHOB</name>
<comment type="caution">
    <text evidence="1">The sequence shown here is derived from an EMBL/GenBank/DDBJ whole genome shotgun (WGS) entry which is preliminary data.</text>
</comment>
<evidence type="ECO:0000313" key="2">
    <source>
        <dbReference type="Proteomes" id="UP000530268"/>
    </source>
</evidence>
<dbReference type="Proteomes" id="UP000530268">
    <property type="component" value="Unassembled WGS sequence"/>
</dbReference>
<evidence type="ECO:0000313" key="1">
    <source>
        <dbReference type="EMBL" id="MBB3996111.1"/>
    </source>
</evidence>
<dbReference type="RefSeq" id="WP_184568345.1">
    <property type="nucleotide sequence ID" value="NZ_JACIEI010000028.1"/>
</dbReference>
<dbReference type="EMBL" id="JACIEI010000028">
    <property type="protein sequence ID" value="MBB3996111.1"/>
    <property type="molecule type" value="Genomic_DNA"/>
</dbReference>
<proteinExistence type="predicted"/>
<organism evidence="1 2">
    <name type="scientific">Sulfitobacter undariae</name>
    <dbReference type="NCBI Taxonomy" id="1563671"/>
    <lineage>
        <taxon>Bacteria</taxon>
        <taxon>Pseudomonadati</taxon>
        <taxon>Pseudomonadota</taxon>
        <taxon>Alphaproteobacteria</taxon>
        <taxon>Rhodobacterales</taxon>
        <taxon>Roseobacteraceae</taxon>
        <taxon>Sulfitobacter</taxon>
    </lineage>
</organism>
<dbReference type="AlphaFoldDB" id="A0A7W6E7F4"/>
<protein>
    <submittedName>
        <fullName evidence="1">Uncharacterized protein</fullName>
    </submittedName>
</protein>
<accession>A0A7W6E7F4</accession>
<keyword evidence="2" id="KW-1185">Reference proteome</keyword>